<gene>
    <name evidence="1" type="ORF">SAMN02745161_1262</name>
</gene>
<keyword evidence="2" id="KW-1185">Reference proteome</keyword>
<accession>A0A1N6FDV5</accession>
<protein>
    <submittedName>
        <fullName evidence="1">Uncharacterized protein</fullName>
    </submittedName>
</protein>
<dbReference type="AlphaFoldDB" id="A0A1N6FDV5"/>
<reference evidence="2" key="1">
    <citation type="submission" date="2016-11" db="EMBL/GenBank/DDBJ databases">
        <authorList>
            <person name="Varghese N."/>
            <person name="Submissions S."/>
        </authorList>
    </citation>
    <scope>NUCLEOTIDE SEQUENCE [LARGE SCALE GENOMIC DNA]</scope>
    <source>
        <strain evidence="2">DSM 17456</strain>
    </source>
</reference>
<organism evidence="1 2">
    <name type="scientific">Halodesulfovibrio marinisediminis DSM 17456</name>
    <dbReference type="NCBI Taxonomy" id="1121457"/>
    <lineage>
        <taxon>Bacteria</taxon>
        <taxon>Pseudomonadati</taxon>
        <taxon>Thermodesulfobacteriota</taxon>
        <taxon>Desulfovibrionia</taxon>
        <taxon>Desulfovibrionales</taxon>
        <taxon>Desulfovibrionaceae</taxon>
        <taxon>Halodesulfovibrio</taxon>
    </lineage>
</organism>
<dbReference type="OrthoDB" id="5460777at2"/>
<evidence type="ECO:0000313" key="2">
    <source>
        <dbReference type="Proteomes" id="UP000184694"/>
    </source>
</evidence>
<dbReference type="EMBL" id="FSRG01000004">
    <property type="protein sequence ID" value="SIN93442.1"/>
    <property type="molecule type" value="Genomic_DNA"/>
</dbReference>
<sequence length="70" mass="7924">MTVTTEQYLREAALLSDSDAAELAEFNEGVPVDPDVADHMGAFEEVALRFKDLDKPLNRELLEKTLKEMR</sequence>
<evidence type="ECO:0000313" key="1">
    <source>
        <dbReference type="EMBL" id="SIN93442.1"/>
    </source>
</evidence>
<dbReference type="Proteomes" id="UP000184694">
    <property type="component" value="Unassembled WGS sequence"/>
</dbReference>
<dbReference type="STRING" id="1121457.SAMN02745161_1262"/>
<name>A0A1N6FDV5_9BACT</name>
<dbReference type="RefSeq" id="WP_074216095.1">
    <property type="nucleotide sequence ID" value="NZ_FSRG01000004.1"/>
</dbReference>
<proteinExistence type="predicted"/>